<accession>A0ABR7VB17</accession>
<reference evidence="11 12" key="1">
    <citation type="submission" date="2020-05" db="EMBL/GenBank/DDBJ databases">
        <title>The draft genome sequence of Maribacter arenosus CAU 1321.</title>
        <authorList>
            <person name="Mu L."/>
        </authorList>
    </citation>
    <scope>NUCLEOTIDE SEQUENCE [LARGE SCALE GENOMIC DNA]</scope>
    <source>
        <strain evidence="11 12">CAU 1321</strain>
    </source>
</reference>
<evidence type="ECO:0000256" key="9">
    <source>
        <dbReference type="RuleBase" id="RU361205"/>
    </source>
</evidence>
<protein>
    <recommendedName>
        <fullName evidence="4 9">Dihydropteroate synthase</fullName>
        <shortName evidence="9">DHPS</shortName>
        <ecNumber evidence="4 9">2.5.1.15</ecNumber>
    </recommendedName>
    <alternativeName>
        <fullName evidence="9">Dihydropteroate pyrophosphorylase</fullName>
    </alternativeName>
</protein>
<dbReference type="SUPFAM" id="SSF51717">
    <property type="entry name" value="Dihydropteroate synthetase-like"/>
    <property type="match status" value="1"/>
</dbReference>
<dbReference type="RefSeq" id="WP_188313999.1">
    <property type="nucleotide sequence ID" value="NZ_JABTCG010000003.1"/>
</dbReference>
<feature type="domain" description="Pterin-binding" evidence="10">
    <location>
        <begin position="15"/>
        <end position="267"/>
    </location>
</feature>
<dbReference type="NCBIfam" id="TIGR01496">
    <property type="entry name" value="DHPS"/>
    <property type="match status" value="1"/>
</dbReference>
<evidence type="ECO:0000256" key="2">
    <source>
        <dbReference type="ARBA" id="ARBA00001946"/>
    </source>
</evidence>
<evidence type="ECO:0000256" key="5">
    <source>
        <dbReference type="ARBA" id="ARBA00022679"/>
    </source>
</evidence>
<sequence>MTLNCNGKLIDLSTPKVMGILNLTPDSFYDGGKYEGEQGILGQVEKMLAEGATFIDVGAYSSRPGAAIVTLEDELTRIVPVVTMLIKTFPKINLSIDTFRSKVADACLKEGATMVNDISAGIQDDRMLAVVAEHGIPYCMMHMKGTPQNMQQNTDYSDLVVDLLYYFSERIARAREYHINDVIIDPGFGFSKTLEQNYTLLQNLDLLQTLELPILVGLSRKSMIYKVLEKTPQEALNGTTALHMVALQKGARILRVHDVAAAIECIILNEQLN</sequence>
<evidence type="ECO:0000256" key="8">
    <source>
        <dbReference type="ARBA" id="ARBA00022909"/>
    </source>
</evidence>
<evidence type="ECO:0000313" key="12">
    <source>
        <dbReference type="Proteomes" id="UP000598350"/>
    </source>
</evidence>
<comment type="similarity">
    <text evidence="9">Belongs to the DHPS family.</text>
</comment>
<dbReference type="PROSITE" id="PS50972">
    <property type="entry name" value="PTERIN_BINDING"/>
    <property type="match status" value="1"/>
</dbReference>
<dbReference type="InterPro" id="IPR006390">
    <property type="entry name" value="DHP_synth_dom"/>
</dbReference>
<keyword evidence="7 9" id="KW-0460">Magnesium</keyword>
<name>A0ABR7VB17_9FLAO</name>
<gene>
    <name evidence="11" type="primary">folP</name>
    <name evidence="11" type="ORF">HPE63_09315</name>
</gene>
<evidence type="ECO:0000259" key="10">
    <source>
        <dbReference type="PROSITE" id="PS50972"/>
    </source>
</evidence>
<dbReference type="Proteomes" id="UP000598350">
    <property type="component" value="Unassembled WGS sequence"/>
</dbReference>
<keyword evidence="6 9" id="KW-0479">Metal-binding</keyword>
<dbReference type="EC" id="2.5.1.15" evidence="4 9"/>
<comment type="catalytic activity">
    <reaction evidence="1">
        <text>(7,8-dihydropterin-6-yl)methyl diphosphate + 4-aminobenzoate = 7,8-dihydropteroate + diphosphate</text>
        <dbReference type="Rhea" id="RHEA:19949"/>
        <dbReference type="ChEBI" id="CHEBI:17836"/>
        <dbReference type="ChEBI" id="CHEBI:17839"/>
        <dbReference type="ChEBI" id="CHEBI:33019"/>
        <dbReference type="ChEBI" id="CHEBI:72950"/>
        <dbReference type="EC" id="2.5.1.15"/>
    </reaction>
</comment>
<evidence type="ECO:0000256" key="7">
    <source>
        <dbReference type="ARBA" id="ARBA00022842"/>
    </source>
</evidence>
<dbReference type="GO" id="GO:0004156">
    <property type="term" value="F:dihydropteroate synthase activity"/>
    <property type="evidence" value="ECO:0007669"/>
    <property type="project" value="UniProtKB-EC"/>
</dbReference>
<proteinExistence type="inferred from homology"/>
<organism evidence="11 12">
    <name type="scientific">Maribacter arenosus</name>
    <dbReference type="NCBI Taxonomy" id="1854708"/>
    <lineage>
        <taxon>Bacteria</taxon>
        <taxon>Pseudomonadati</taxon>
        <taxon>Bacteroidota</taxon>
        <taxon>Flavobacteriia</taxon>
        <taxon>Flavobacteriales</taxon>
        <taxon>Flavobacteriaceae</taxon>
        <taxon>Maribacter</taxon>
    </lineage>
</organism>
<comment type="pathway">
    <text evidence="3 9">Cofactor biosynthesis; tetrahydrofolate biosynthesis; 7,8-dihydrofolate from 2-amino-4-hydroxy-6-hydroxymethyl-7,8-dihydropteridine diphosphate and 4-aminobenzoate: step 1/2.</text>
</comment>
<dbReference type="CDD" id="cd00739">
    <property type="entry name" value="DHPS"/>
    <property type="match status" value="1"/>
</dbReference>
<comment type="caution">
    <text evidence="11">The sequence shown here is derived from an EMBL/GenBank/DDBJ whole genome shotgun (WGS) entry which is preliminary data.</text>
</comment>
<keyword evidence="5 9" id="KW-0808">Transferase</keyword>
<dbReference type="EMBL" id="JABTCG010000003">
    <property type="protein sequence ID" value="MBD0850865.1"/>
    <property type="molecule type" value="Genomic_DNA"/>
</dbReference>
<comment type="function">
    <text evidence="9">Catalyzes the condensation of para-aminobenzoate (pABA) with 6-hydroxymethyl-7,8-dihydropterin diphosphate (DHPt-PP) to form 7,8-dihydropteroate (H2Pte), the immediate precursor of folate derivatives.</text>
</comment>
<dbReference type="Pfam" id="PF00809">
    <property type="entry name" value="Pterin_bind"/>
    <property type="match status" value="1"/>
</dbReference>
<evidence type="ECO:0000256" key="6">
    <source>
        <dbReference type="ARBA" id="ARBA00022723"/>
    </source>
</evidence>
<evidence type="ECO:0000313" key="11">
    <source>
        <dbReference type="EMBL" id="MBD0850865.1"/>
    </source>
</evidence>
<keyword evidence="8 9" id="KW-0289">Folate biosynthesis</keyword>
<evidence type="ECO:0000256" key="1">
    <source>
        <dbReference type="ARBA" id="ARBA00000012"/>
    </source>
</evidence>
<dbReference type="PANTHER" id="PTHR20941:SF1">
    <property type="entry name" value="FOLIC ACID SYNTHESIS PROTEIN FOL1"/>
    <property type="match status" value="1"/>
</dbReference>
<evidence type="ECO:0000256" key="4">
    <source>
        <dbReference type="ARBA" id="ARBA00012458"/>
    </source>
</evidence>
<evidence type="ECO:0000256" key="3">
    <source>
        <dbReference type="ARBA" id="ARBA00004763"/>
    </source>
</evidence>
<dbReference type="PANTHER" id="PTHR20941">
    <property type="entry name" value="FOLATE SYNTHESIS PROTEINS"/>
    <property type="match status" value="1"/>
</dbReference>
<dbReference type="InterPro" id="IPR011005">
    <property type="entry name" value="Dihydropteroate_synth-like_sf"/>
</dbReference>
<dbReference type="InterPro" id="IPR045031">
    <property type="entry name" value="DHP_synth-like"/>
</dbReference>
<dbReference type="InterPro" id="IPR000489">
    <property type="entry name" value="Pterin-binding_dom"/>
</dbReference>
<dbReference type="PROSITE" id="PS00792">
    <property type="entry name" value="DHPS_1"/>
    <property type="match status" value="1"/>
</dbReference>
<keyword evidence="12" id="KW-1185">Reference proteome</keyword>
<dbReference type="Gene3D" id="3.20.20.20">
    <property type="entry name" value="Dihydropteroate synthase-like"/>
    <property type="match status" value="1"/>
</dbReference>
<comment type="cofactor">
    <cofactor evidence="2 9">
        <name>Mg(2+)</name>
        <dbReference type="ChEBI" id="CHEBI:18420"/>
    </cofactor>
</comment>